<gene>
    <name evidence="3" type="primary">Abd-B</name>
    <name evidence="3" type="ORF">CG11648</name>
</gene>
<accession>Q9VEQ7</accession>
<organism evidence="2">
    <name type="scientific">Drosophila melanogaster</name>
    <name type="common">Fruit fly</name>
    <dbReference type="NCBI Taxonomy" id="7227"/>
    <lineage>
        <taxon>Eukaryota</taxon>
        <taxon>Metazoa</taxon>
        <taxon>Ecdysozoa</taxon>
        <taxon>Arthropoda</taxon>
        <taxon>Hexapoda</taxon>
        <taxon>Insecta</taxon>
        <taxon>Pterygota</taxon>
        <taxon>Neoptera</taxon>
        <taxon>Endopterygota</taxon>
        <taxon>Diptera</taxon>
        <taxon>Brachycera</taxon>
        <taxon>Muscomorpha</taxon>
        <taxon>Ephydroidea</taxon>
        <taxon>Drosophilidae</taxon>
        <taxon>Drosophila</taxon>
        <taxon>Sophophora</taxon>
    </lineage>
</organism>
<dbReference type="EMBL" id="X15080">
    <property type="protein sequence ID" value="CAA33186.1"/>
    <property type="molecule type" value="mRNA"/>
</dbReference>
<evidence type="ECO:0000313" key="3">
    <source>
        <dbReference type="FlyBase" id="FBgn0000015"/>
    </source>
</evidence>
<proteinExistence type="evidence at transcript level"/>
<protein>
    <submittedName>
        <fullName evidence="2">Drosophila pH189 mRNA of distal BX-C region (bithorax complex) coding for homeoprotein (confering r element function)</fullName>
    </submittedName>
</protein>
<dbReference type="AGR" id="FB:FBgn0000015"/>
<dbReference type="FlyBase" id="FBgn0000015">
    <property type="gene designation" value="Abd-B"/>
</dbReference>
<sequence>MGLGGQGGAGVLGSWGSGGNHESERERAYEPKSKRFPLAERRKVVISYSPHSRTHVPHTAHTQPASTHTSRPEYLCACVCIPLKGCCSGFGAWRFFTVRRPSIYHFTMAF</sequence>
<evidence type="ECO:0000313" key="2">
    <source>
        <dbReference type="EMBL" id="CAA33186.1"/>
    </source>
</evidence>
<reference evidence="2" key="1">
    <citation type="journal article" date="1988" name="EMBO J.">
        <title>Evidence that the Abdominal-B r element function is conferred by a trans-regulatory homeoprotein.</title>
        <authorList>
            <person name="DeLorenzi M."/>
            <person name="Ali N."/>
            <person name="Saari G."/>
            <person name="Henry C."/>
            <person name="Wilcox M."/>
            <person name="Bienz M."/>
        </authorList>
    </citation>
    <scope>NUCLEOTIDE SEQUENCE</scope>
</reference>
<evidence type="ECO:0000256" key="1">
    <source>
        <dbReference type="SAM" id="MobiDB-lite"/>
    </source>
</evidence>
<dbReference type="OrthoDB" id="6159439at2759"/>
<feature type="compositionally biased region" description="Basic and acidic residues" evidence="1">
    <location>
        <begin position="21"/>
        <end position="33"/>
    </location>
</feature>
<feature type="region of interest" description="Disordered" evidence="1">
    <location>
        <begin position="1"/>
        <end position="33"/>
    </location>
</feature>
<dbReference type="AlphaFoldDB" id="Q9VEQ7"/>
<feature type="compositionally biased region" description="Gly residues" evidence="1">
    <location>
        <begin position="1"/>
        <end position="19"/>
    </location>
</feature>
<name>Q9VEQ7_DROME</name>
<dbReference type="PIR" id="S16496">
    <property type="entry name" value="S16496"/>
</dbReference>